<dbReference type="GO" id="GO:0016787">
    <property type="term" value="F:hydrolase activity"/>
    <property type="evidence" value="ECO:0007669"/>
    <property type="project" value="UniProtKB-KW"/>
</dbReference>
<dbReference type="Pfam" id="PF00931">
    <property type="entry name" value="NB-ARC"/>
    <property type="match status" value="1"/>
</dbReference>
<feature type="coiled-coil region" evidence="4">
    <location>
        <begin position="41"/>
        <end position="68"/>
    </location>
</feature>
<dbReference type="InterPro" id="IPR042197">
    <property type="entry name" value="Apaf_helical"/>
</dbReference>
<dbReference type="EMBL" id="PDCK01000039">
    <property type="protein sequence ID" value="PRQ58230.1"/>
    <property type="molecule type" value="Genomic_DNA"/>
</dbReference>
<keyword evidence="7" id="KW-1185">Reference proteome</keyword>
<reference evidence="6 7" key="1">
    <citation type="journal article" date="2018" name="Nat. Genet.">
        <title>The Rosa genome provides new insights in the design of modern roses.</title>
        <authorList>
            <person name="Bendahmane M."/>
        </authorList>
    </citation>
    <scope>NUCLEOTIDE SEQUENCE [LARGE SCALE GENOMIC DNA]</scope>
    <source>
        <strain evidence="7">cv. Old Blush</strain>
    </source>
</reference>
<dbReference type="InterPro" id="IPR027417">
    <property type="entry name" value="P-loop_NTPase"/>
</dbReference>
<keyword evidence="1" id="KW-0547">Nucleotide-binding</keyword>
<evidence type="ECO:0000256" key="3">
    <source>
        <dbReference type="ARBA" id="ARBA00022840"/>
    </source>
</evidence>
<evidence type="ECO:0000256" key="4">
    <source>
        <dbReference type="SAM" id="Coils"/>
    </source>
</evidence>
<evidence type="ECO:0000313" key="6">
    <source>
        <dbReference type="EMBL" id="PRQ58230.1"/>
    </source>
</evidence>
<dbReference type="Gene3D" id="3.40.50.300">
    <property type="entry name" value="P-loop containing nucleotide triphosphate hydrolases"/>
    <property type="match status" value="1"/>
</dbReference>
<dbReference type="GO" id="GO:0005524">
    <property type="term" value="F:ATP binding"/>
    <property type="evidence" value="ECO:0007669"/>
    <property type="project" value="UniProtKB-KW"/>
</dbReference>
<dbReference type="SUPFAM" id="SSF52540">
    <property type="entry name" value="P-loop containing nucleoside triphosphate hydrolases"/>
    <property type="match status" value="1"/>
</dbReference>
<keyword evidence="4" id="KW-0175">Coiled coil</keyword>
<dbReference type="PANTHER" id="PTHR33463">
    <property type="entry name" value="NB-ARC DOMAIN-CONTAINING PROTEIN-RELATED"/>
    <property type="match status" value="1"/>
</dbReference>
<dbReference type="OrthoDB" id="1165739at2759"/>
<evidence type="ECO:0000256" key="2">
    <source>
        <dbReference type="ARBA" id="ARBA00022821"/>
    </source>
</evidence>
<dbReference type="PRINTS" id="PR00364">
    <property type="entry name" value="DISEASERSIST"/>
</dbReference>
<evidence type="ECO:0000259" key="5">
    <source>
        <dbReference type="SMART" id="SM00382"/>
    </source>
</evidence>
<gene>
    <name evidence="6" type="ORF">RchiOBHm_Chr1g0356991</name>
</gene>
<dbReference type="GO" id="GO:0006952">
    <property type="term" value="P:defense response"/>
    <property type="evidence" value="ECO:0007669"/>
    <property type="project" value="UniProtKB-KW"/>
</dbReference>
<keyword evidence="2" id="KW-0611">Plant defense</keyword>
<dbReference type="PANTHER" id="PTHR33463:SF198">
    <property type="entry name" value="RPP4C3"/>
    <property type="match status" value="1"/>
</dbReference>
<dbReference type="SMART" id="SM00382">
    <property type="entry name" value="AAA"/>
    <property type="match status" value="1"/>
</dbReference>
<dbReference type="InterPro" id="IPR002182">
    <property type="entry name" value="NB-ARC"/>
</dbReference>
<dbReference type="Proteomes" id="UP000238479">
    <property type="component" value="Chromosome 1"/>
</dbReference>
<feature type="domain" description="AAA+ ATPase" evidence="5">
    <location>
        <begin position="207"/>
        <end position="340"/>
    </location>
</feature>
<sequence length="516" mass="58119">MDCLCAIGNGVVGKIAEYTVEPFGRLVGRQVGYLIHYNKNLQTLMTQVKNLSVARDRVKQQVDEADRRGEKIHKDVQKWLEEVAQIMKDTEEFLKGKCQATGEPNEVLKDEGQANEEPNEVLKDERQGKLKRLHQFCPNPRLRYQLSRKSTKLVEAVDELYKRKDFSSVSYSVRPQEVCVISDEDYEAFDSRISTLNKIMDELRSSSADMILVYGIGGVGKTTLVEEVLRQVKKDLFDDAVMVRDVKIPNLEPIQKEIAEKLGLGVLSDETIAGRANKICERIKDKKTLVILDDVWEAIDLKTLGLPHIPTCKILLTSRTRKVLTSGKIKQREFQLSILGQDETWLLFEKKAGDVTKDPAIKSLATQVALRCGGLPVLVITVARALESSSLPMWEDALRCLVSFDEKEDLTKKAYSGLEWSYTRLNEQLKPLFLLCGTTIQGNSISLTNLLKYSMGLGFFKDLTVEAARNALYTQVDKLKSSCLLLDGDDNTCVRMHDLVHDVAISGLHLRIHTSS</sequence>
<dbReference type="Gramene" id="PRQ58230">
    <property type="protein sequence ID" value="PRQ58230"/>
    <property type="gene ID" value="RchiOBHm_Chr1g0356991"/>
</dbReference>
<accession>A0A2P6SHT4</accession>
<evidence type="ECO:0000256" key="1">
    <source>
        <dbReference type="ARBA" id="ARBA00022741"/>
    </source>
</evidence>
<keyword evidence="3" id="KW-0067">ATP-binding</keyword>
<proteinExistence type="predicted"/>
<dbReference type="Gene3D" id="1.10.8.430">
    <property type="entry name" value="Helical domain of apoptotic protease-activating factors"/>
    <property type="match status" value="1"/>
</dbReference>
<name>A0A2P6SHT4_ROSCH</name>
<dbReference type="AlphaFoldDB" id="A0A2P6SHT4"/>
<organism evidence="6 7">
    <name type="scientific">Rosa chinensis</name>
    <name type="common">China rose</name>
    <dbReference type="NCBI Taxonomy" id="74649"/>
    <lineage>
        <taxon>Eukaryota</taxon>
        <taxon>Viridiplantae</taxon>
        <taxon>Streptophyta</taxon>
        <taxon>Embryophyta</taxon>
        <taxon>Tracheophyta</taxon>
        <taxon>Spermatophyta</taxon>
        <taxon>Magnoliopsida</taxon>
        <taxon>eudicotyledons</taxon>
        <taxon>Gunneridae</taxon>
        <taxon>Pentapetalae</taxon>
        <taxon>rosids</taxon>
        <taxon>fabids</taxon>
        <taxon>Rosales</taxon>
        <taxon>Rosaceae</taxon>
        <taxon>Rosoideae</taxon>
        <taxon>Rosoideae incertae sedis</taxon>
        <taxon>Rosa</taxon>
    </lineage>
</organism>
<dbReference type="InterPro" id="IPR050905">
    <property type="entry name" value="Plant_NBS-LRR"/>
</dbReference>
<dbReference type="GO" id="GO:0043531">
    <property type="term" value="F:ADP binding"/>
    <property type="evidence" value="ECO:0007669"/>
    <property type="project" value="InterPro"/>
</dbReference>
<dbReference type="OMA" id="GRANKIC"/>
<evidence type="ECO:0000313" key="7">
    <source>
        <dbReference type="Proteomes" id="UP000238479"/>
    </source>
</evidence>
<comment type="caution">
    <text evidence="6">The sequence shown here is derived from an EMBL/GenBank/DDBJ whole genome shotgun (WGS) entry which is preliminary data.</text>
</comment>
<protein>
    <submittedName>
        <fullName evidence="6">Putative P-loop containing nucleoside triphosphate hydrolase</fullName>
    </submittedName>
</protein>
<dbReference type="InterPro" id="IPR003593">
    <property type="entry name" value="AAA+_ATPase"/>
</dbReference>
<keyword evidence="6" id="KW-0378">Hydrolase</keyword>